<dbReference type="AlphaFoldDB" id="A0A0W0VCI5"/>
<feature type="binding site" evidence="13">
    <location>
        <position position="156"/>
    </location>
    <ligand>
        <name>Mg(2+)</name>
        <dbReference type="ChEBI" id="CHEBI:18420"/>
        <label>1</label>
    </ligand>
</feature>
<evidence type="ECO:0000256" key="3">
    <source>
        <dbReference type="ARBA" id="ARBA00012453"/>
    </source>
</evidence>
<dbReference type="Gene3D" id="3.90.79.10">
    <property type="entry name" value="Nucleoside Triphosphate Pyrophosphohydrolase"/>
    <property type="match status" value="1"/>
</dbReference>
<evidence type="ECO:0000256" key="6">
    <source>
        <dbReference type="ARBA" id="ARBA00022801"/>
    </source>
</evidence>
<keyword evidence="7 13" id="KW-0460">Magnesium</keyword>
<comment type="cofactor">
    <cofactor evidence="1 13">
        <name>Mg(2+)</name>
        <dbReference type="ChEBI" id="CHEBI:18420"/>
    </cofactor>
</comment>
<proteinExistence type="inferred from homology"/>
<feature type="binding site" evidence="13">
    <location>
        <position position="105"/>
    </location>
    <ligand>
        <name>Mg(2+)</name>
        <dbReference type="ChEBI" id="CHEBI:18420"/>
        <label>1</label>
    </ligand>
</feature>
<sequence length="201" mass="23176">MANQVKCISKEKKYEGYLQIYQYDLTVPSFDHEKEHFCIKGREVVHNADSVLVLIYVPDMDSFLFCQEFRLGVFFNEAQHDPFILEFVSGTIDKHSNPEKTAIKEVHEETGLKIDALEQIALVYKSPGISTEKCYLFYSEFKGQPLTGLHGLDGEEEIMTTCISRSRVYQLMDEMKIVDATTLLALNWFRCNKEPVNLNKS</sequence>
<dbReference type="RefSeq" id="WP_058471563.1">
    <property type="nucleotide sequence ID" value="NZ_CAAAIC010000001.1"/>
</dbReference>
<dbReference type="SUPFAM" id="SSF55811">
    <property type="entry name" value="Nudix"/>
    <property type="match status" value="1"/>
</dbReference>
<reference evidence="16 17" key="1">
    <citation type="submission" date="2015-11" db="EMBL/GenBank/DDBJ databases">
        <title>Genomic analysis of 38 Legionella species identifies large and diverse effector repertoires.</title>
        <authorList>
            <person name="Burstein D."/>
            <person name="Amaro F."/>
            <person name="Zusman T."/>
            <person name="Lifshitz Z."/>
            <person name="Cohen O."/>
            <person name="Gilbert J.A."/>
            <person name="Pupko T."/>
            <person name="Shuman H.A."/>
            <person name="Segal G."/>
        </authorList>
    </citation>
    <scope>NUCLEOTIDE SEQUENCE [LARGE SCALE GENOMIC DNA]</scope>
    <source>
        <strain evidence="16 17">BL-540</strain>
    </source>
</reference>
<dbReference type="GO" id="GO:0019144">
    <property type="term" value="F:ADP-sugar diphosphatase activity"/>
    <property type="evidence" value="ECO:0007669"/>
    <property type="project" value="TreeGrafter"/>
</dbReference>
<dbReference type="NCBIfam" id="TIGR00052">
    <property type="entry name" value="nudix-type nucleoside diphosphatase, YffH/AdpP family"/>
    <property type="match status" value="1"/>
</dbReference>
<dbReference type="EC" id="3.6.1.13" evidence="3"/>
<evidence type="ECO:0000256" key="14">
    <source>
        <dbReference type="PIRSR" id="PIRSR604385-3"/>
    </source>
</evidence>
<evidence type="ECO:0000256" key="5">
    <source>
        <dbReference type="ARBA" id="ARBA00022723"/>
    </source>
</evidence>
<feature type="binding site" evidence="13">
    <location>
        <position position="109"/>
    </location>
    <ligand>
        <name>Mg(2+)</name>
        <dbReference type="ChEBI" id="CHEBI:18420"/>
        <label>1</label>
    </ligand>
</feature>
<evidence type="ECO:0000256" key="11">
    <source>
        <dbReference type="ARBA" id="ARBA00033056"/>
    </source>
</evidence>
<dbReference type="PANTHER" id="PTHR11839:SF5">
    <property type="entry name" value="ADP-RIBOSE PYROPHOSPHATASE"/>
    <property type="match status" value="1"/>
</dbReference>
<keyword evidence="6 16" id="KW-0378">Hydrolase</keyword>
<evidence type="ECO:0000256" key="9">
    <source>
        <dbReference type="ARBA" id="ARBA00030162"/>
    </source>
</evidence>
<dbReference type="GO" id="GO:0019693">
    <property type="term" value="P:ribose phosphate metabolic process"/>
    <property type="evidence" value="ECO:0007669"/>
    <property type="project" value="TreeGrafter"/>
</dbReference>
<evidence type="ECO:0000256" key="13">
    <source>
        <dbReference type="PIRSR" id="PIRSR604385-2"/>
    </source>
</evidence>
<dbReference type="PATRIC" id="fig|456.5.peg.2307"/>
<dbReference type="EMBL" id="LNYJ01000011">
    <property type="protein sequence ID" value="KTD17845.1"/>
    <property type="molecule type" value="Genomic_DNA"/>
</dbReference>
<dbReference type="GO" id="GO:0046872">
    <property type="term" value="F:metal ion binding"/>
    <property type="evidence" value="ECO:0007669"/>
    <property type="project" value="UniProtKB-KW"/>
</dbReference>
<evidence type="ECO:0000256" key="4">
    <source>
        <dbReference type="ARBA" id="ARBA00013297"/>
    </source>
</evidence>
<evidence type="ECO:0000256" key="2">
    <source>
        <dbReference type="ARBA" id="ARBA00007482"/>
    </source>
</evidence>
<dbReference type="OrthoDB" id="5292471at2"/>
<keyword evidence="17" id="KW-1185">Reference proteome</keyword>
<gene>
    <name evidence="16" type="ORF">Ljor_2151</name>
</gene>
<dbReference type="PANTHER" id="PTHR11839">
    <property type="entry name" value="UDP/ADP-SUGAR PYROPHOSPHATASE"/>
    <property type="match status" value="1"/>
</dbReference>
<comment type="similarity">
    <text evidence="2">Belongs to the Nudix hydrolase family. NudF subfamily.</text>
</comment>
<comment type="caution">
    <text evidence="16">The sequence shown here is derived from an EMBL/GenBank/DDBJ whole genome shotgun (WGS) entry which is preliminary data.</text>
</comment>
<dbReference type="GO" id="GO:0047631">
    <property type="term" value="F:ADP-ribose diphosphatase activity"/>
    <property type="evidence" value="ECO:0007669"/>
    <property type="project" value="UniProtKB-EC"/>
</dbReference>
<protein>
    <recommendedName>
        <fullName evidence="4">ADP-ribose pyrophosphatase</fullName>
        <ecNumber evidence="3">3.6.1.13</ecNumber>
    </recommendedName>
    <alternativeName>
        <fullName evidence="9">ADP-ribose diphosphatase</fullName>
    </alternativeName>
    <alternativeName>
        <fullName evidence="11">ADP-ribose phosphohydrolase</fullName>
    </alternativeName>
    <alternativeName>
        <fullName evidence="10">Adenosine diphosphoribose pyrophosphatase</fullName>
    </alternativeName>
</protein>
<keyword evidence="5 13" id="KW-0479">Metal-binding</keyword>
<evidence type="ECO:0000313" key="17">
    <source>
        <dbReference type="Proteomes" id="UP000055035"/>
    </source>
</evidence>
<dbReference type="STRING" id="456.Ljor_2151"/>
<evidence type="ECO:0000313" key="16">
    <source>
        <dbReference type="EMBL" id="KTD17845.1"/>
    </source>
</evidence>
<feature type="domain" description="Nudix hydrolase" evidence="15">
    <location>
        <begin position="46"/>
        <end position="190"/>
    </location>
</feature>
<comment type="function">
    <text evidence="8">Acts on ADP-mannose and ADP-glucose as well as ADP-ribose. Prevents glycogen biosynthesis. The reaction catalyzed by this enzyme is a limiting step of the gluconeogenic process.</text>
</comment>
<dbReference type="InterPro" id="IPR004385">
    <property type="entry name" value="NDP_pyrophosphatase"/>
</dbReference>
<dbReference type="Pfam" id="PF00293">
    <property type="entry name" value="NUDIX"/>
    <property type="match status" value="1"/>
</dbReference>
<dbReference type="InterPro" id="IPR015797">
    <property type="entry name" value="NUDIX_hydrolase-like_dom_sf"/>
</dbReference>
<name>A0A0W0VCI5_9GAMM</name>
<comment type="catalytic activity">
    <reaction evidence="12">
        <text>ADP-D-ribose + H2O = D-ribose 5-phosphate + AMP + 2 H(+)</text>
        <dbReference type="Rhea" id="RHEA:10412"/>
        <dbReference type="ChEBI" id="CHEBI:15377"/>
        <dbReference type="ChEBI" id="CHEBI:15378"/>
        <dbReference type="ChEBI" id="CHEBI:57967"/>
        <dbReference type="ChEBI" id="CHEBI:78346"/>
        <dbReference type="ChEBI" id="CHEBI:456215"/>
        <dbReference type="EC" id="3.6.1.13"/>
    </reaction>
</comment>
<accession>A0A0W0VCI5</accession>
<organism evidence="16 17">
    <name type="scientific">Legionella jordanis</name>
    <dbReference type="NCBI Taxonomy" id="456"/>
    <lineage>
        <taxon>Bacteria</taxon>
        <taxon>Pseudomonadati</taxon>
        <taxon>Pseudomonadota</taxon>
        <taxon>Gammaproteobacteria</taxon>
        <taxon>Legionellales</taxon>
        <taxon>Legionellaceae</taxon>
        <taxon>Legionella</taxon>
    </lineage>
</organism>
<evidence type="ECO:0000256" key="7">
    <source>
        <dbReference type="ARBA" id="ARBA00022842"/>
    </source>
</evidence>
<dbReference type="PROSITE" id="PS51462">
    <property type="entry name" value="NUDIX"/>
    <property type="match status" value="1"/>
</dbReference>
<evidence type="ECO:0000256" key="8">
    <source>
        <dbReference type="ARBA" id="ARBA00025164"/>
    </source>
</evidence>
<dbReference type="Proteomes" id="UP000055035">
    <property type="component" value="Unassembled WGS sequence"/>
</dbReference>
<dbReference type="GO" id="GO:0005829">
    <property type="term" value="C:cytosol"/>
    <property type="evidence" value="ECO:0007669"/>
    <property type="project" value="TreeGrafter"/>
</dbReference>
<dbReference type="GO" id="GO:0006753">
    <property type="term" value="P:nucleoside phosphate metabolic process"/>
    <property type="evidence" value="ECO:0007669"/>
    <property type="project" value="TreeGrafter"/>
</dbReference>
<dbReference type="InterPro" id="IPR000086">
    <property type="entry name" value="NUDIX_hydrolase_dom"/>
</dbReference>
<evidence type="ECO:0000256" key="12">
    <source>
        <dbReference type="ARBA" id="ARBA00049546"/>
    </source>
</evidence>
<evidence type="ECO:0000259" key="15">
    <source>
        <dbReference type="PROSITE" id="PS51462"/>
    </source>
</evidence>
<evidence type="ECO:0000256" key="10">
    <source>
        <dbReference type="ARBA" id="ARBA00030308"/>
    </source>
</evidence>
<evidence type="ECO:0000256" key="1">
    <source>
        <dbReference type="ARBA" id="ARBA00001946"/>
    </source>
</evidence>
<feature type="short sequence motif" description="Nudix box" evidence="14">
    <location>
        <begin position="90"/>
        <end position="112"/>
    </location>
</feature>